<feature type="compositionally biased region" description="Low complexity" evidence="2">
    <location>
        <begin position="1436"/>
        <end position="1450"/>
    </location>
</feature>
<feature type="region of interest" description="Disordered" evidence="2">
    <location>
        <begin position="506"/>
        <end position="558"/>
    </location>
</feature>
<dbReference type="OMA" id="NFNYEIC"/>
<evidence type="ECO:0000256" key="1">
    <source>
        <dbReference type="SAM" id="Coils"/>
    </source>
</evidence>
<feature type="region of interest" description="Disordered" evidence="2">
    <location>
        <begin position="2501"/>
        <end position="2560"/>
    </location>
</feature>
<feature type="region of interest" description="Disordered" evidence="2">
    <location>
        <begin position="1293"/>
        <end position="1312"/>
    </location>
</feature>
<dbReference type="OrthoDB" id="361803at2759"/>
<dbReference type="CDD" id="cd08824">
    <property type="entry name" value="LOTUS"/>
    <property type="match status" value="1"/>
</dbReference>
<feature type="region of interest" description="Disordered" evidence="2">
    <location>
        <begin position="1581"/>
        <end position="1604"/>
    </location>
</feature>
<feature type="compositionally biased region" description="Low complexity" evidence="2">
    <location>
        <begin position="146"/>
        <end position="158"/>
    </location>
</feature>
<gene>
    <name evidence="4" type="ORF">PRELSG_1140600</name>
</gene>
<feature type="region of interest" description="Disordered" evidence="2">
    <location>
        <begin position="1182"/>
        <end position="1254"/>
    </location>
</feature>
<keyword evidence="1" id="KW-0175">Coiled coil</keyword>
<evidence type="ECO:0000256" key="2">
    <source>
        <dbReference type="SAM" id="MobiDB-lite"/>
    </source>
</evidence>
<feature type="compositionally biased region" description="Basic and acidic residues" evidence="2">
    <location>
        <begin position="288"/>
        <end position="302"/>
    </location>
</feature>
<feature type="region of interest" description="Disordered" evidence="2">
    <location>
        <begin position="1335"/>
        <end position="1356"/>
    </location>
</feature>
<feature type="compositionally biased region" description="Basic and acidic residues" evidence="2">
    <location>
        <begin position="1225"/>
        <end position="1254"/>
    </location>
</feature>
<feature type="compositionally biased region" description="Basic and acidic residues" evidence="2">
    <location>
        <begin position="1581"/>
        <end position="1600"/>
    </location>
</feature>
<dbReference type="InterPro" id="IPR025605">
    <property type="entry name" value="OST-HTH/LOTUS_dom"/>
</dbReference>
<evidence type="ECO:0000259" key="3">
    <source>
        <dbReference type="PROSITE" id="PS51644"/>
    </source>
</evidence>
<dbReference type="VEuPathDB" id="PlasmoDB:PRELSG_1140600"/>
<dbReference type="Proteomes" id="UP000220158">
    <property type="component" value="Chromosome 11"/>
</dbReference>
<proteinExistence type="predicted"/>
<accession>A0A1J1HBX4</accession>
<feature type="compositionally biased region" description="Low complexity" evidence="2">
    <location>
        <begin position="1468"/>
        <end position="1477"/>
    </location>
</feature>
<keyword evidence="5" id="KW-1185">Reference proteome</keyword>
<feature type="region of interest" description="Disordered" evidence="2">
    <location>
        <begin position="1468"/>
        <end position="1495"/>
    </location>
</feature>
<sequence length="3007" mass="354817">MFLEQESKQDIKNNQYGVPYEYCYSTNCFNDYELRNKEQNDYEHKCKMKYDKLLGLGVNYKPKSTIYDKNNKKLVLKKYYKKSEYNNMNNRNDNYSFSSINYPNRKNINKTSKSSFTLSKNNKDTNIGNSSYICKYENKINNCEINNDNRNTDNNDASNYDHKTKEYSRNSNLDKIKDSGKIIKNNVNDEGTNINKNFCILKEDFLSNNSNINFQYTKDMNENKNTLTSKFFYVNTNNNHECNNNEKNKEIIFLENNKDKTINILNKESRDYSKYTNLNTVELNNSDKNVEKKNTPKPEDPLRVNSNEVNENKIEYNKGKKNFEKINHNINLNQNLDIYSNDKSLLQLKNENHLISKSHSDISSNILPKEYDKKSIYLKSKGNDINKYGKKIVSLEKNSFENINKKKNYKNVVYNHLFNDNERNVDCAKKNPSSNTFNSYNSNSKAVYLTNKLKYKPYKNNLTKITNKSKDNKIYSNTNNTKINEANETNYVKFISNGDNDVSSEVRNSDTLNIHPNLKNKQKKSKIDHPPNNSSNPKLYLNDAFSSNNTKSANKKKRSNKNFNLNLCNACLNIDDEIYVKQIKEIIDREINLSDEDPHILSELKKCNILNSCIFNNLKNAGNFRKGGLTWAVYFNSNKANKHDKSEINNGILNDKPIDKPTYNNSISTKCSKETITNYDQLYKEKQNLNIYNSTNDNESYYLELINHNIFYNDKYIIEPIIENTWLKKVLLIIKKESLDLDSFFFKLKYYFYKSVLFLYQEGIKSYLGDVANQMKIYINYNFWSASEIAYILCQLTNLCNIQIEMRVKGEVGCVIYLNEEPKGFQGFVDSHDLNDTFSKKDWLLLHEFAIKMMQYKKENNEEMNKENNCKNDKTDNFSYIYEDENINLEEDCRENNKSLEEQEQDRNTTLENKDSSLLNNQTCSIACIYKKNHMKNLEQIERKNTFNNSNHVKNITSDKMEDFLKYSNNENKMLLNNSPNTNECIFCSPSNKKLKSYMFNGGRYAFAAKLKQEIKHFKSKRLGDIIHLVQLAIHKGIFVYSQRILLPVSACEKSADDLYPKVKNFNYEICETLGEVLRIISLLVDHKQNGLVLAQLKQQFILQFKKELNSLHFGYKKLQNLLLSEPFNKYYKLYIPNCNLHRTHIQHKKYKTPENCKIFKKENVNLKNDLEFISNHEFYNEYDSNSDSDSDYDDDEDDNDNNSGDDDSYNDNHNDEENEEDQVKEERKEEKIEDKQEKEKKNHEEQNKENNEINKKAIEVIDFKDIKYEDNQLCESDKYSKDMNKNNSEINEVDEENKNSSNNFNKPTINNCNEIINNKNLTPQKKEVYKQNGDSLTDLNKNHDNSNKKNNFLKNDNIKNFEDDSIVLKSLSPSEESYVEYEKEESKKILSFIQTEREKNKEFEMKKKEDIYDENKKEIYENNKENHNDISNRVNKSSNSGENKNSNNNKSDKEIIEKNLNNDLNYNNSERIINKNNKNKDKDKLSNNNNKNKKLSTEKKKLNKKIELSYKNINSLPLFIQKSVKTIFENNKEYVFELNEIENSSSITDNNKGTDNNNDIYLTIFSKIKDKKKEENEEFKQLNEKGEENEQVKEKKEEENNNLVEKGKKNSKIVENNKISIINSLYHLDFETKNKNVQKFNEIKKIFCNVDKNNLVDDENKNDDTNYNIWNFHFKKYHSVDNNKKKNNNYTNVISRNATISPILNIYSLIKKFKTKKSNYGFFFNENNETNNNENNKNINDIYHLNYNKSNINKNVNYDSDLDKTSIDKSSVNRLGSSNILQNYTLDLINAKNIKVNNKDKINNLEKMNIQNFDYKINTVKKGNLSKINLKFKREKQNFREYLNGMDSYFLTTNSTIKNLDNEKDISDNINDKEDISSDIIKGKFSFDENINNTNLYNYNESENLIEAYFEENSNEIKIKNDINKKKESYNKKNVFLYNSIKDEYFDNDQNIKSEIINSENNTKTSTTKNISNIVKIINGKIMNNLNDTKEKNNLHFLKNNFGNNKINDNNLCDINSVNNEKKSYYNYLSINNTKNENRKDFYLEKKNTITRENEYTNLKIYNFNEKLEDLKIANDNSNVIGSVKHNNYSNINIENINEYNFYNIDKKNSIINTNNINYINDKDNSDNVNNNIPNDGIIQFSSNYKSTNNKNYNHLINEIMKKKIKLNNKANLIENVKTIDEMLSINKIVNEKNSNNEEDFNENYSIAKNNSNFTSSIKKNYNDLLKMENTKESKYLLNEELKEKNIIDSLLLKNYLKNNKLNNLNSNIFGNNPKKNPIQRENISDKFQNTIKIVSKYTDKKNDIINYISDFNNDNNINNSYMYSMNYSDINGNSKNNYTNWDKSFNRKYSDKENIYINNEDNCVYDRDYFYFNNYNSNYSDKDQNFYRNNNEGRYINSNENLYININEYNCKHNDENFYNNTNERSYNNNESSNFTDNTNNNFEIKDINSCNYVKNINYLKNNLNITCNKNSCNKYSNNNNNNINIVNNNDNDISNINNKISNSNNNHNNNDISNINNNISNSNNNHNNNDISNINNNISNSSDNNNNNDISNTDFKNSYDHKNNKDFSCIENNIYLNSVNHSYIEKENNNINDKNYIYNDINIYENENLKNFNNKEIKKFNCNKINKSIVINSNELKSNTLDKDNYNKDVYDVFNNIIMNKNFTNYKHDENDNLKIKYSTNEKNSSNYLVKLNNFSSTNEETKIDHKSKNEQKSFILNNNENFKQLNVINNSQEYLDYSFKNGNINYESIDLIEKKNDQSNSTFFLQENVDDINFSKNKNIYKYNYIEKPLNRQYKKNNLTYNSLEEESRLNEQSIFIENNYILDTYNSNKKNVFFNNGALLNKYSTIKKNIPINNNIFLSDQYNQVRKNSFATCNNFEILKNNLESEKKYHNKKYYNFEDNQYLSNKTGNHNKICKIKNAFSESFDSKYFKNDSKNFFGANMNLSENKNFNDLTFSNDTKKLCSLIKNKKKINVDNKFLEDNSNNMKNKISFSKIKNYNYFKK</sequence>
<reference evidence="4 5" key="1">
    <citation type="submission" date="2015-04" db="EMBL/GenBank/DDBJ databases">
        <authorList>
            <consortium name="Pathogen Informatics"/>
        </authorList>
    </citation>
    <scope>NUCLEOTIDE SEQUENCE [LARGE SCALE GENOMIC DNA]</scope>
    <source>
        <strain evidence="4 5">SGS1</strain>
    </source>
</reference>
<feature type="region of interest" description="Disordered" evidence="2">
    <location>
        <begin position="146"/>
        <end position="167"/>
    </location>
</feature>
<organism evidence="4 5">
    <name type="scientific">Plasmodium relictum</name>
    <dbReference type="NCBI Taxonomy" id="85471"/>
    <lineage>
        <taxon>Eukaryota</taxon>
        <taxon>Sar</taxon>
        <taxon>Alveolata</taxon>
        <taxon>Apicomplexa</taxon>
        <taxon>Aconoidasida</taxon>
        <taxon>Haemosporida</taxon>
        <taxon>Plasmodiidae</taxon>
        <taxon>Plasmodium</taxon>
        <taxon>Plasmodium (Haemamoeba)</taxon>
    </lineage>
</organism>
<dbReference type="PROSITE" id="PS51644">
    <property type="entry name" value="HTH_OST"/>
    <property type="match status" value="1"/>
</dbReference>
<evidence type="ECO:0000313" key="5">
    <source>
        <dbReference type="Proteomes" id="UP000220158"/>
    </source>
</evidence>
<feature type="region of interest" description="Disordered" evidence="2">
    <location>
        <begin position="285"/>
        <end position="304"/>
    </location>
</feature>
<dbReference type="RefSeq" id="XP_028534058.1">
    <property type="nucleotide sequence ID" value="XM_028677695.1"/>
</dbReference>
<feature type="domain" description="HTH OST-type" evidence="3">
    <location>
        <begin position="1073"/>
        <end position="1150"/>
    </location>
</feature>
<dbReference type="EMBL" id="LN835306">
    <property type="protein sequence ID" value="CRH01057.1"/>
    <property type="molecule type" value="Genomic_DNA"/>
</dbReference>
<dbReference type="GeneID" id="39737184"/>
<feature type="compositionally biased region" description="Low complexity" evidence="2">
    <location>
        <begin position="2501"/>
        <end position="2555"/>
    </location>
</feature>
<feature type="compositionally biased region" description="Acidic residues" evidence="2">
    <location>
        <begin position="1185"/>
        <end position="1210"/>
    </location>
</feature>
<dbReference type="KEGG" id="prel:PRELSG_1140600"/>
<feature type="region of interest" description="Disordered" evidence="2">
    <location>
        <begin position="1423"/>
        <end position="1454"/>
    </location>
</feature>
<evidence type="ECO:0000313" key="4">
    <source>
        <dbReference type="EMBL" id="CRH01057.1"/>
    </source>
</evidence>
<name>A0A1J1HBX4_PLARL</name>
<feature type="coiled-coil region" evidence="1">
    <location>
        <begin position="853"/>
        <end position="906"/>
    </location>
</feature>
<protein>
    <recommendedName>
        <fullName evidence="3">HTH OST-type domain-containing protein</fullName>
    </recommendedName>
</protein>
<feature type="compositionally biased region" description="Low complexity" evidence="2">
    <location>
        <begin position="1300"/>
        <end position="1312"/>
    </location>
</feature>